<evidence type="ECO:0000313" key="2">
    <source>
        <dbReference type="Proteomes" id="UP000637074"/>
    </source>
</evidence>
<dbReference type="EMBL" id="BNDS01000008">
    <property type="protein sequence ID" value="GHH98679.1"/>
    <property type="molecule type" value="Genomic_DNA"/>
</dbReference>
<proteinExistence type="predicted"/>
<dbReference type="Proteomes" id="UP000637074">
    <property type="component" value="Unassembled WGS sequence"/>
</dbReference>
<comment type="caution">
    <text evidence="1">The sequence shown here is derived from an EMBL/GenBank/DDBJ whole genome shotgun (WGS) entry which is preliminary data.</text>
</comment>
<accession>A0ABQ3N273</accession>
<protein>
    <submittedName>
        <fullName evidence="1">Uncharacterized protein</fullName>
    </submittedName>
</protein>
<keyword evidence="2" id="KW-1185">Reference proteome</keyword>
<name>A0ABQ3N273_9BACI</name>
<evidence type="ECO:0000313" key="1">
    <source>
        <dbReference type="EMBL" id="GHH98679.1"/>
    </source>
</evidence>
<gene>
    <name evidence="1" type="ORF">AM1BK_22220</name>
</gene>
<organism evidence="1 2">
    <name type="scientific">Neobacillus kokaensis</name>
    <dbReference type="NCBI Taxonomy" id="2759023"/>
    <lineage>
        <taxon>Bacteria</taxon>
        <taxon>Bacillati</taxon>
        <taxon>Bacillota</taxon>
        <taxon>Bacilli</taxon>
        <taxon>Bacillales</taxon>
        <taxon>Bacillaceae</taxon>
        <taxon>Neobacillus</taxon>
    </lineage>
</organism>
<reference evidence="1 2" key="1">
    <citation type="journal article" date="2022" name="Int. J. Syst. Evol. Microbiol.">
        <title>Neobacillus kokaensis sp. nov., isolated from soil.</title>
        <authorList>
            <person name="Yuki K."/>
            <person name="Matsubara H."/>
            <person name="Yamaguchi S."/>
        </authorList>
    </citation>
    <scope>NUCLEOTIDE SEQUENCE [LARGE SCALE GENOMIC DNA]</scope>
    <source>
        <strain evidence="1 2">LOB 377</strain>
    </source>
</reference>
<sequence length="56" mass="6440">MQNHAQVLEMDLSFEKTPLNLVKEEMKSGFSSFNCMGLNNCLEVIKKPRNIFFLAC</sequence>